<dbReference type="InterPro" id="IPR027417">
    <property type="entry name" value="P-loop_NTPase"/>
</dbReference>
<gene>
    <name evidence="5" type="primary">yrbF</name>
    <name evidence="5" type="ORF">KL86DPRO_10842</name>
</gene>
<dbReference type="Pfam" id="PF00005">
    <property type="entry name" value="ABC_tran"/>
    <property type="match status" value="1"/>
</dbReference>
<reference evidence="5" key="1">
    <citation type="submission" date="2016-04" db="EMBL/GenBank/DDBJ databases">
        <authorList>
            <person name="Evans L.H."/>
            <person name="Alamgir A."/>
            <person name="Owens N."/>
            <person name="Weber N.D."/>
            <person name="Virtaneva K."/>
            <person name="Barbian K."/>
            <person name="Babar A."/>
            <person name="Rosenke K."/>
        </authorList>
    </citation>
    <scope>NUCLEOTIDE SEQUENCE</scope>
    <source>
        <strain evidence="5">86</strain>
    </source>
</reference>
<organism evidence="5">
    <name type="scientific">uncultured delta proteobacterium</name>
    <dbReference type="NCBI Taxonomy" id="34034"/>
    <lineage>
        <taxon>Bacteria</taxon>
        <taxon>Deltaproteobacteria</taxon>
        <taxon>environmental samples</taxon>
    </lineage>
</organism>
<dbReference type="EMBL" id="FLUQ01000001">
    <property type="protein sequence ID" value="SBV95279.1"/>
    <property type="molecule type" value="Genomic_DNA"/>
</dbReference>
<keyword evidence="2" id="KW-0547">Nucleotide-binding</keyword>
<dbReference type="InterPro" id="IPR003439">
    <property type="entry name" value="ABC_transporter-like_ATP-bd"/>
</dbReference>
<evidence type="ECO:0000256" key="3">
    <source>
        <dbReference type="ARBA" id="ARBA00022840"/>
    </source>
</evidence>
<evidence type="ECO:0000256" key="1">
    <source>
        <dbReference type="ARBA" id="ARBA00022448"/>
    </source>
</evidence>
<keyword evidence="1" id="KW-0813">Transport</keyword>
<keyword evidence="3 5" id="KW-0067">ATP-binding</keyword>
<dbReference type="GO" id="GO:0005524">
    <property type="term" value="F:ATP binding"/>
    <property type="evidence" value="ECO:0007669"/>
    <property type="project" value="UniProtKB-KW"/>
</dbReference>
<evidence type="ECO:0000256" key="2">
    <source>
        <dbReference type="ARBA" id="ARBA00022741"/>
    </source>
</evidence>
<dbReference type="AlphaFoldDB" id="A0A212J748"/>
<evidence type="ECO:0000259" key="4">
    <source>
        <dbReference type="PROSITE" id="PS50893"/>
    </source>
</evidence>
<dbReference type="InterPro" id="IPR003593">
    <property type="entry name" value="AAA+_ATPase"/>
</dbReference>
<dbReference type="PROSITE" id="PS50893">
    <property type="entry name" value="ABC_TRANSPORTER_2"/>
    <property type="match status" value="1"/>
</dbReference>
<dbReference type="InterPro" id="IPR017871">
    <property type="entry name" value="ABC_transporter-like_CS"/>
</dbReference>
<dbReference type="Gene3D" id="3.40.50.300">
    <property type="entry name" value="P-loop containing nucleotide triphosphate hydrolases"/>
    <property type="match status" value="1"/>
</dbReference>
<dbReference type="CDD" id="cd03261">
    <property type="entry name" value="ABC_Org_Solvent_Resistant"/>
    <property type="match status" value="1"/>
</dbReference>
<dbReference type="PANTHER" id="PTHR43023:SF6">
    <property type="entry name" value="INTERMEMBRANE PHOSPHOLIPID TRANSPORT SYSTEM ATP-BINDING PROTEIN MLAF"/>
    <property type="match status" value="1"/>
</dbReference>
<evidence type="ECO:0000313" key="5">
    <source>
        <dbReference type="EMBL" id="SBV95279.1"/>
    </source>
</evidence>
<name>A0A212J748_9DELT</name>
<dbReference type="PROSITE" id="PS00211">
    <property type="entry name" value="ABC_TRANSPORTER_1"/>
    <property type="match status" value="1"/>
</dbReference>
<dbReference type="SMART" id="SM00382">
    <property type="entry name" value="AAA"/>
    <property type="match status" value="1"/>
</dbReference>
<feature type="domain" description="ABC transporter" evidence="4">
    <location>
        <begin position="6"/>
        <end position="243"/>
    </location>
</feature>
<dbReference type="PANTHER" id="PTHR43023">
    <property type="entry name" value="PROTEIN TRIGALACTOSYLDIACYLGLYCEROL 3, CHLOROPLASTIC"/>
    <property type="match status" value="1"/>
</dbReference>
<protein>
    <submittedName>
        <fullName evidence="5">Toluene transporter subunit: ATP-binding component of ABC superfamily</fullName>
    </submittedName>
</protein>
<sequence length="273" mass="29443">MGAWDIQLQNLRLGYGNTVVLDDINATLPGGRISVILGGSGGGKSTLLRHIIGLARPMSGKILLGGKDIFALSDKEFRRLRRRMGVLFQDGALLGSLTLAENVGLPLREHTNLTASDIRDLVLHKLSLVGLEKFPEYHPGQLSGGMRKRAGLARALVTDPPILFCDEPTSGLDPINAAQMDALLLSMKKQYPEMTIVVVSHDLASLHTIADHVLVLHNGGVAFNGSPADLTATADPYLRRFLDRKPEEDIETAPADLALAPKVRAALDAWLGR</sequence>
<accession>A0A212J748</accession>
<dbReference type="SUPFAM" id="SSF52540">
    <property type="entry name" value="P-loop containing nucleoside triphosphate hydrolases"/>
    <property type="match status" value="1"/>
</dbReference>
<dbReference type="GO" id="GO:0016887">
    <property type="term" value="F:ATP hydrolysis activity"/>
    <property type="evidence" value="ECO:0007669"/>
    <property type="project" value="InterPro"/>
</dbReference>
<proteinExistence type="predicted"/>